<dbReference type="Pfam" id="PF01764">
    <property type="entry name" value="Lipase_3"/>
    <property type="match status" value="1"/>
</dbReference>
<proteinExistence type="predicted"/>
<dbReference type="AlphaFoldDB" id="A0AA36C6T5"/>
<keyword evidence="1" id="KW-0732">Signal</keyword>
<dbReference type="SUPFAM" id="SSF53474">
    <property type="entry name" value="alpha/beta-Hydrolases"/>
    <property type="match status" value="1"/>
</dbReference>
<feature type="domain" description="Fungal lipase-type" evidence="2">
    <location>
        <begin position="203"/>
        <end position="268"/>
    </location>
</feature>
<feature type="non-terminal residue" evidence="3">
    <location>
        <position position="366"/>
    </location>
</feature>
<organism evidence="3 4">
    <name type="scientific">Mesorhabditis spiculigera</name>
    <dbReference type="NCBI Taxonomy" id="96644"/>
    <lineage>
        <taxon>Eukaryota</taxon>
        <taxon>Metazoa</taxon>
        <taxon>Ecdysozoa</taxon>
        <taxon>Nematoda</taxon>
        <taxon>Chromadorea</taxon>
        <taxon>Rhabditida</taxon>
        <taxon>Rhabditina</taxon>
        <taxon>Rhabditomorpha</taxon>
        <taxon>Rhabditoidea</taxon>
        <taxon>Rhabditidae</taxon>
        <taxon>Mesorhabditinae</taxon>
        <taxon>Mesorhabditis</taxon>
    </lineage>
</organism>
<keyword evidence="4" id="KW-1185">Reference proteome</keyword>
<sequence length="366" mass="40515">MLTKVLVLCLLLAIAFAFTEHQEQAGLDQERDQRSAEFADGEKTLIRNRRQWGWGGMGYGMGMYRPYGMMGMYRPWGILVHAAAESNNAQATPLKFFFLNGNKKTSMIGNDLLAIGLASIHHEKTCPELTGRVTGTAIKVIDIMKSATELWETLRIGIAEVTTTDFKAISIWISGPTPLKSEKLFLELDTQGLGGLPASCHGHGMQVADYVDRAWKQTRDALTTKLKELAKTHQDGYDLVLQGHSIGGCLAQLFAVWAVEQKIWPNKNVHTALGVAVRFYELGDVEMEHPPLNGEYKEVTPIYQATPAGYYHSGKAAIIDQLGYTNTYCDEEDALCAQKVKDDGGNPHRFEGRGKVLSGEDCFVKK</sequence>
<evidence type="ECO:0000259" key="2">
    <source>
        <dbReference type="Pfam" id="PF01764"/>
    </source>
</evidence>
<reference evidence="3" key="1">
    <citation type="submission" date="2023-06" db="EMBL/GenBank/DDBJ databases">
        <authorList>
            <person name="Delattre M."/>
        </authorList>
    </citation>
    <scope>NUCLEOTIDE SEQUENCE</scope>
    <source>
        <strain evidence="3">AF72</strain>
    </source>
</reference>
<feature type="signal peptide" evidence="1">
    <location>
        <begin position="1"/>
        <end position="17"/>
    </location>
</feature>
<accession>A0AA36C6T5</accession>
<comment type="caution">
    <text evidence="3">The sequence shown here is derived from an EMBL/GenBank/DDBJ whole genome shotgun (WGS) entry which is preliminary data.</text>
</comment>
<dbReference type="EMBL" id="CATQJA010000650">
    <property type="protein sequence ID" value="CAJ0562521.1"/>
    <property type="molecule type" value="Genomic_DNA"/>
</dbReference>
<gene>
    <name evidence="3" type="ORF">MSPICULIGERA_LOCUS2145</name>
</gene>
<dbReference type="Proteomes" id="UP001177023">
    <property type="component" value="Unassembled WGS sequence"/>
</dbReference>
<protein>
    <recommendedName>
        <fullName evidence="2">Fungal lipase-type domain-containing protein</fullName>
    </recommendedName>
</protein>
<name>A0AA36C6T5_9BILA</name>
<feature type="chain" id="PRO_5041278527" description="Fungal lipase-type domain-containing protein" evidence="1">
    <location>
        <begin position="18"/>
        <end position="366"/>
    </location>
</feature>
<evidence type="ECO:0000313" key="3">
    <source>
        <dbReference type="EMBL" id="CAJ0562521.1"/>
    </source>
</evidence>
<evidence type="ECO:0000313" key="4">
    <source>
        <dbReference type="Proteomes" id="UP001177023"/>
    </source>
</evidence>
<dbReference type="InterPro" id="IPR002921">
    <property type="entry name" value="Fungal_lipase-type"/>
</dbReference>
<dbReference type="InterPro" id="IPR029058">
    <property type="entry name" value="AB_hydrolase_fold"/>
</dbReference>
<dbReference type="GO" id="GO:0006629">
    <property type="term" value="P:lipid metabolic process"/>
    <property type="evidence" value="ECO:0007669"/>
    <property type="project" value="InterPro"/>
</dbReference>
<dbReference type="Gene3D" id="3.40.50.1820">
    <property type="entry name" value="alpha/beta hydrolase"/>
    <property type="match status" value="1"/>
</dbReference>
<evidence type="ECO:0000256" key="1">
    <source>
        <dbReference type="SAM" id="SignalP"/>
    </source>
</evidence>